<comment type="caution">
    <text evidence="1">The sequence shown here is derived from an EMBL/GenBank/DDBJ whole genome shotgun (WGS) entry which is preliminary data.</text>
</comment>
<organism evidence="1 2">
    <name type="scientific">Crenichthys baileyi</name>
    <name type="common">White River springfish</name>
    <dbReference type="NCBI Taxonomy" id="28760"/>
    <lineage>
        <taxon>Eukaryota</taxon>
        <taxon>Metazoa</taxon>
        <taxon>Chordata</taxon>
        <taxon>Craniata</taxon>
        <taxon>Vertebrata</taxon>
        <taxon>Euteleostomi</taxon>
        <taxon>Actinopterygii</taxon>
        <taxon>Neopterygii</taxon>
        <taxon>Teleostei</taxon>
        <taxon>Neoteleostei</taxon>
        <taxon>Acanthomorphata</taxon>
        <taxon>Ovalentaria</taxon>
        <taxon>Atherinomorphae</taxon>
        <taxon>Cyprinodontiformes</taxon>
        <taxon>Goodeidae</taxon>
        <taxon>Crenichthys</taxon>
    </lineage>
</organism>
<gene>
    <name evidence="1" type="ORF">CRENBAI_008788</name>
</gene>
<dbReference type="AlphaFoldDB" id="A0AAV9RKA7"/>
<dbReference type="Proteomes" id="UP001311232">
    <property type="component" value="Unassembled WGS sequence"/>
</dbReference>
<evidence type="ECO:0000313" key="2">
    <source>
        <dbReference type="Proteomes" id="UP001311232"/>
    </source>
</evidence>
<accession>A0AAV9RKA7</accession>
<protein>
    <submittedName>
        <fullName evidence="1">Uncharacterized protein</fullName>
    </submittedName>
</protein>
<evidence type="ECO:0000313" key="1">
    <source>
        <dbReference type="EMBL" id="KAK5609452.1"/>
    </source>
</evidence>
<proteinExistence type="predicted"/>
<sequence>MLESGQADELTGKAAVGDDSGLRFIWEITEILELAWRTLKHREKTFVQGFRFSGVDQVDNLVLSGRLAAPYEPGQEMRRLLSGVRATSCLRHAHRSEPVT</sequence>
<reference evidence="1 2" key="1">
    <citation type="submission" date="2021-06" db="EMBL/GenBank/DDBJ databases">
        <authorList>
            <person name="Palmer J.M."/>
        </authorList>
    </citation>
    <scope>NUCLEOTIDE SEQUENCE [LARGE SCALE GENOMIC DNA]</scope>
    <source>
        <strain evidence="1 2">MEX-2019</strain>
        <tissue evidence="1">Muscle</tissue>
    </source>
</reference>
<keyword evidence="2" id="KW-1185">Reference proteome</keyword>
<dbReference type="EMBL" id="JAHHUM010001747">
    <property type="protein sequence ID" value="KAK5609452.1"/>
    <property type="molecule type" value="Genomic_DNA"/>
</dbReference>
<name>A0AAV9RKA7_9TELE</name>